<dbReference type="InterPro" id="IPR001680">
    <property type="entry name" value="WD40_rpt"/>
</dbReference>
<keyword evidence="1 3" id="KW-0853">WD repeat</keyword>
<dbReference type="InterPro" id="IPR019775">
    <property type="entry name" value="WD40_repeat_CS"/>
</dbReference>
<protein>
    <submittedName>
        <fullName evidence="4">Uncharacterized protein</fullName>
    </submittedName>
</protein>
<dbReference type="InterPro" id="IPR015943">
    <property type="entry name" value="WD40/YVTN_repeat-like_dom_sf"/>
</dbReference>
<dbReference type="SUPFAM" id="SSF50978">
    <property type="entry name" value="WD40 repeat-like"/>
    <property type="match status" value="1"/>
</dbReference>
<sequence>MILRDIKTGDPVKELKGHGGGIYGLALSRDDKTLCSSSGDKYIKVWEI</sequence>
<keyword evidence="2" id="KW-0677">Repeat</keyword>
<dbReference type="PROSITE" id="PS50082">
    <property type="entry name" value="WD_REPEATS_2"/>
    <property type="match status" value="1"/>
</dbReference>
<dbReference type="SMART" id="SM00320">
    <property type="entry name" value="WD40"/>
    <property type="match status" value="1"/>
</dbReference>
<dbReference type="PROSITE" id="PS00678">
    <property type="entry name" value="WD_REPEATS_1"/>
    <property type="match status" value="1"/>
</dbReference>
<dbReference type="Pfam" id="PF00400">
    <property type="entry name" value="WD40"/>
    <property type="match status" value="1"/>
</dbReference>
<comment type="caution">
    <text evidence="4">The sequence shown here is derived from an EMBL/GenBank/DDBJ whole genome shotgun (WGS) entry which is preliminary data.</text>
</comment>
<organism evidence="4 5">
    <name type="scientific">Cuspidothrix issatschenkoi CHARLIE-1</name>
    <dbReference type="NCBI Taxonomy" id="2052836"/>
    <lineage>
        <taxon>Bacteria</taxon>
        <taxon>Bacillati</taxon>
        <taxon>Cyanobacteriota</taxon>
        <taxon>Cyanophyceae</taxon>
        <taxon>Nostocales</taxon>
        <taxon>Aphanizomenonaceae</taxon>
        <taxon>Cuspidothrix</taxon>
    </lineage>
</organism>
<feature type="repeat" description="WD" evidence="3">
    <location>
        <begin position="15"/>
        <end position="48"/>
    </location>
</feature>
<evidence type="ECO:0000256" key="3">
    <source>
        <dbReference type="PROSITE-ProRule" id="PRU00221"/>
    </source>
</evidence>
<evidence type="ECO:0000313" key="4">
    <source>
        <dbReference type="EMBL" id="PPJ64356.1"/>
    </source>
</evidence>
<reference evidence="4 5" key="1">
    <citation type="submission" date="2018-02" db="EMBL/GenBank/DDBJ databases">
        <title>Discovery of a pederin family compound in a non-symbiotic bloom-forming cyanobacterium.</title>
        <authorList>
            <person name="Kust A."/>
            <person name="Mares J."/>
            <person name="Jokela J."/>
            <person name="Urajova P."/>
            <person name="Hajek J."/>
            <person name="Saurav K."/>
            <person name="Voracova K."/>
            <person name="Fewer D.P."/>
            <person name="Haapaniemi E."/>
            <person name="Permi P."/>
            <person name="Rehakova K."/>
            <person name="Sivonen K."/>
            <person name="Hrouzek P."/>
        </authorList>
    </citation>
    <scope>NUCLEOTIDE SEQUENCE [LARGE SCALE GENOMIC DNA]</scope>
    <source>
        <strain evidence="4 5">CHARLIE-1</strain>
    </source>
</reference>
<keyword evidence="5" id="KW-1185">Reference proteome</keyword>
<accession>A0A2S6CX84</accession>
<name>A0A2S6CX84_9CYAN</name>
<dbReference type="Proteomes" id="UP000239589">
    <property type="component" value="Unassembled WGS sequence"/>
</dbReference>
<dbReference type="Gene3D" id="2.130.10.10">
    <property type="entry name" value="YVTN repeat-like/Quinoprotein amine dehydrogenase"/>
    <property type="match status" value="1"/>
</dbReference>
<dbReference type="PROSITE" id="PS50294">
    <property type="entry name" value="WD_REPEATS_REGION"/>
    <property type="match status" value="1"/>
</dbReference>
<dbReference type="AlphaFoldDB" id="A0A2S6CX84"/>
<evidence type="ECO:0000313" key="5">
    <source>
        <dbReference type="Proteomes" id="UP000239589"/>
    </source>
</evidence>
<dbReference type="OrthoDB" id="494465at2"/>
<evidence type="ECO:0000256" key="2">
    <source>
        <dbReference type="ARBA" id="ARBA00022737"/>
    </source>
</evidence>
<gene>
    <name evidence="4" type="ORF">CUN59_05130</name>
</gene>
<dbReference type="InterPro" id="IPR036322">
    <property type="entry name" value="WD40_repeat_dom_sf"/>
</dbReference>
<evidence type="ECO:0000256" key="1">
    <source>
        <dbReference type="ARBA" id="ARBA00022574"/>
    </source>
</evidence>
<proteinExistence type="predicted"/>
<dbReference type="EMBL" id="PGEM01000029">
    <property type="protein sequence ID" value="PPJ64356.1"/>
    <property type="molecule type" value="Genomic_DNA"/>
</dbReference>